<dbReference type="PANTHER" id="PTHR30160:SF1">
    <property type="entry name" value="LIPOPOLYSACCHARIDE 1,2-N-ACETYLGLUCOSAMINETRANSFERASE-RELATED"/>
    <property type="match status" value="1"/>
</dbReference>
<reference evidence="1" key="1">
    <citation type="journal article" date="2014" name="Front. Microbiol.">
        <title>High frequency of phylogenetically diverse reductive dehalogenase-homologous genes in deep subseafloor sedimentary metagenomes.</title>
        <authorList>
            <person name="Kawai M."/>
            <person name="Futagami T."/>
            <person name="Toyoda A."/>
            <person name="Takaki Y."/>
            <person name="Nishi S."/>
            <person name="Hori S."/>
            <person name="Arai W."/>
            <person name="Tsubouchi T."/>
            <person name="Morono Y."/>
            <person name="Uchiyama I."/>
            <person name="Ito T."/>
            <person name="Fujiyama A."/>
            <person name="Inagaki F."/>
            <person name="Takami H."/>
        </authorList>
    </citation>
    <scope>NUCLEOTIDE SEQUENCE</scope>
    <source>
        <strain evidence="1">Expedition CK06-06</strain>
    </source>
</reference>
<dbReference type="PANTHER" id="PTHR30160">
    <property type="entry name" value="TETRAACYLDISACCHARIDE 4'-KINASE-RELATED"/>
    <property type="match status" value="1"/>
</dbReference>
<comment type="caution">
    <text evidence="1">The sequence shown here is derived from an EMBL/GenBank/DDBJ whole genome shotgun (WGS) entry which is preliminary data.</text>
</comment>
<dbReference type="GO" id="GO:0009244">
    <property type="term" value="P:lipopolysaccharide core region biosynthetic process"/>
    <property type="evidence" value="ECO:0007669"/>
    <property type="project" value="TreeGrafter"/>
</dbReference>
<accession>X1HAW0</accession>
<protein>
    <submittedName>
        <fullName evidence="1">Uncharacterized protein</fullName>
    </submittedName>
</protein>
<organism evidence="1">
    <name type="scientific">marine sediment metagenome</name>
    <dbReference type="NCBI Taxonomy" id="412755"/>
    <lineage>
        <taxon>unclassified sequences</taxon>
        <taxon>metagenomes</taxon>
        <taxon>ecological metagenomes</taxon>
    </lineage>
</organism>
<sequence>MQKRIIIIKLNSMGDVLRTTPILRAIREDSSVCHISWLTYEDSVSLLNGNRFIDRIYGFNLKNILRLQVEEFDLLINLDKDTEGLALAMLIKAKEKMGYGMDNEGKMIPLNAEAEYSIRLGLDNNLKFRINKKTYQEMIFEIVRLPYDLKYEYILDLPKEAMLFARNFLSLNKINKEDVLIGINTGAFNDELVGAWLFYLPAELGGTIIVILVFEDAL</sequence>
<proteinExistence type="predicted"/>
<gene>
    <name evidence="1" type="ORF">S03H2_50582</name>
</gene>
<dbReference type="Gene3D" id="3.40.50.2000">
    <property type="entry name" value="Glycogen Phosphorylase B"/>
    <property type="match status" value="1"/>
</dbReference>
<dbReference type="GO" id="GO:0008713">
    <property type="term" value="F:ADP-heptose-lipopolysaccharide heptosyltransferase activity"/>
    <property type="evidence" value="ECO:0007669"/>
    <property type="project" value="TreeGrafter"/>
</dbReference>
<dbReference type="InterPro" id="IPR051199">
    <property type="entry name" value="LPS_LOS_Heptosyltrfase"/>
</dbReference>
<name>X1HAW0_9ZZZZ</name>
<dbReference type="EMBL" id="BARU01032041">
    <property type="protein sequence ID" value="GAH66502.1"/>
    <property type="molecule type" value="Genomic_DNA"/>
</dbReference>
<dbReference type="AlphaFoldDB" id="X1HAW0"/>
<dbReference type="GO" id="GO:0005829">
    <property type="term" value="C:cytosol"/>
    <property type="evidence" value="ECO:0007669"/>
    <property type="project" value="TreeGrafter"/>
</dbReference>
<evidence type="ECO:0000313" key="1">
    <source>
        <dbReference type="EMBL" id="GAH66502.1"/>
    </source>
</evidence>
<dbReference type="SUPFAM" id="SSF53756">
    <property type="entry name" value="UDP-Glycosyltransferase/glycogen phosphorylase"/>
    <property type="match status" value="1"/>
</dbReference>